<dbReference type="PANTHER" id="PTHR11712">
    <property type="entry name" value="POLYKETIDE SYNTHASE-RELATED"/>
    <property type="match status" value="1"/>
</dbReference>
<reference evidence="5 6" key="1">
    <citation type="journal article" date="2013" name="Int. J. Syst. Evol. Microbiol.">
        <title>Kordia antarctica sp. nov., isolated from Antarctic seawater.</title>
        <authorList>
            <person name="Baek K."/>
            <person name="Choi A."/>
            <person name="Kang I."/>
            <person name="Lee K."/>
            <person name="Cho J.C."/>
        </authorList>
    </citation>
    <scope>NUCLEOTIDE SEQUENCE [LARGE SCALE GENOMIC DNA]</scope>
    <source>
        <strain evidence="5 6">IMCC3317</strain>
    </source>
</reference>
<keyword evidence="6" id="KW-1185">Reference proteome</keyword>
<dbReference type="KEGG" id="kan:IMCC3317_22650"/>
<dbReference type="OrthoDB" id="1141849at2"/>
<keyword evidence="2 3" id="KW-0808">Transferase</keyword>
<dbReference type="InterPro" id="IPR014030">
    <property type="entry name" value="Ketoacyl_synth_N"/>
</dbReference>
<dbReference type="Proteomes" id="UP000464657">
    <property type="component" value="Chromosome"/>
</dbReference>
<dbReference type="PANTHER" id="PTHR11712:SF336">
    <property type="entry name" value="3-OXOACYL-[ACYL-CARRIER-PROTEIN] SYNTHASE, MITOCHONDRIAL"/>
    <property type="match status" value="1"/>
</dbReference>
<dbReference type="GO" id="GO:0004315">
    <property type="term" value="F:3-oxoacyl-[acyl-carrier-protein] synthase activity"/>
    <property type="evidence" value="ECO:0007669"/>
    <property type="project" value="UniProtKB-EC"/>
</dbReference>
<evidence type="ECO:0000259" key="4">
    <source>
        <dbReference type="PROSITE" id="PS52004"/>
    </source>
</evidence>
<name>A0A7L4ZJU4_9FLAO</name>
<feature type="domain" description="Ketosynthase family 3 (KS3)" evidence="4">
    <location>
        <begin position="1"/>
        <end position="396"/>
    </location>
</feature>
<dbReference type="Pfam" id="PF00109">
    <property type="entry name" value="ketoacyl-synt"/>
    <property type="match status" value="1"/>
</dbReference>
<evidence type="ECO:0000313" key="5">
    <source>
        <dbReference type="EMBL" id="QHI36895.1"/>
    </source>
</evidence>
<dbReference type="SUPFAM" id="SSF53901">
    <property type="entry name" value="Thiolase-like"/>
    <property type="match status" value="1"/>
</dbReference>
<protein>
    <submittedName>
        <fullName evidence="5">3-oxoacyl-[acyl-carrier-protein] synthase 2</fullName>
        <ecNumber evidence="5">2.3.1.179</ecNumber>
    </submittedName>
</protein>
<dbReference type="InterPro" id="IPR020841">
    <property type="entry name" value="PKS_Beta-ketoAc_synthase_dom"/>
</dbReference>
<dbReference type="Gene3D" id="3.40.47.10">
    <property type="match status" value="1"/>
</dbReference>
<dbReference type="SMART" id="SM00825">
    <property type="entry name" value="PKS_KS"/>
    <property type="match status" value="1"/>
</dbReference>
<dbReference type="InterPro" id="IPR000794">
    <property type="entry name" value="Beta-ketoacyl_synthase"/>
</dbReference>
<organism evidence="5 6">
    <name type="scientific">Kordia antarctica</name>
    <dbReference type="NCBI Taxonomy" id="1218801"/>
    <lineage>
        <taxon>Bacteria</taxon>
        <taxon>Pseudomonadati</taxon>
        <taxon>Bacteroidota</taxon>
        <taxon>Flavobacteriia</taxon>
        <taxon>Flavobacteriales</taxon>
        <taxon>Flavobacteriaceae</taxon>
        <taxon>Kordia</taxon>
    </lineage>
</organism>
<sequence>MSIYISGIGIVSALGIGVEENAKKLLSGSTGVTELHYIESIHKNVLPVGEVKASDTELLQLAKLTSTKNITRTSALGIIAAKEAIKTAQLSPDEIKKIAIVSSSTAGGMRESEQKFNAFLQGKNNEDFLSTHDGNDSTEKIAEELGIRNFHTTINTACSSSANAIILGARMIKSGLYDMVLVGGSDALAKFTINGFNSLLLLDKEACKPFDAKRKGINLGEGAGYLVLESESSIKKRKHTPIAELIGYANRNDTFHPSATSPEGRGLQLSMTDALKMAGLQHSEIDYINAHGTATLNNDLTEGIAMKTVFNNNVPSFSSTKSYTGHCLGAAGSMEAIFSIFAIQHNTVFKNLNFKTPISEHALTPQLITTSQKNITHVLSNSAGMGGFCSSLIFQKTST</sequence>
<dbReference type="GO" id="GO:0005829">
    <property type="term" value="C:cytosol"/>
    <property type="evidence" value="ECO:0007669"/>
    <property type="project" value="TreeGrafter"/>
</dbReference>
<comment type="similarity">
    <text evidence="1 3">Belongs to the thiolase-like superfamily. Beta-ketoacyl-ACP synthases family.</text>
</comment>
<proteinExistence type="inferred from homology"/>
<dbReference type="RefSeq" id="WP_160129564.1">
    <property type="nucleotide sequence ID" value="NZ_CP019288.1"/>
</dbReference>
<dbReference type="AlphaFoldDB" id="A0A7L4ZJU4"/>
<dbReference type="EC" id="2.3.1.179" evidence="5"/>
<evidence type="ECO:0000256" key="2">
    <source>
        <dbReference type="ARBA" id="ARBA00022679"/>
    </source>
</evidence>
<dbReference type="Pfam" id="PF02801">
    <property type="entry name" value="Ketoacyl-synt_C"/>
    <property type="match status" value="1"/>
</dbReference>
<dbReference type="PROSITE" id="PS52004">
    <property type="entry name" value="KS3_2"/>
    <property type="match status" value="1"/>
</dbReference>
<keyword evidence="5" id="KW-0012">Acyltransferase</keyword>
<evidence type="ECO:0000256" key="1">
    <source>
        <dbReference type="ARBA" id="ARBA00008467"/>
    </source>
</evidence>
<accession>A0A7L4ZJU4</accession>
<dbReference type="EMBL" id="CP019288">
    <property type="protein sequence ID" value="QHI36895.1"/>
    <property type="molecule type" value="Genomic_DNA"/>
</dbReference>
<evidence type="ECO:0000256" key="3">
    <source>
        <dbReference type="RuleBase" id="RU003694"/>
    </source>
</evidence>
<dbReference type="InterPro" id="IPR016039">
    <property type="entry name" value="Thiolase-like"/>
</dbReference>
<dbReference type="GO" id="GO:0006633">
    <property type="term" value="P:fatty acid biosynthetic process"/>
    <property type="evidence" value="ECO:0007669"/>
    <property type="project" value="TreeGrafter"/>
</dbReference>
<gene>
    <name evidence="5" type="primary">fabF_2</name>
    <name evidence="5" type="ORF">IMCC3317_22650</name>
</gene>
<evidence type="ECO:0000313" key="6">
    <source>
        <dbReference type="Proteomes" id="UP000464657"/>
    </source>
</evidence>
<dbReference type="CDD" id="cd00834">
    <property type="entry name" value="KAS_I_II"/>
    <property type="match status" value="1"/>
</dbReference>
<dbReference type="InterPro" id="IPR014031">
    <property type="entry name" value="Ketoacyl_synth_C"/>
</dbReference>